<dbReference type="EMBL" id="CP115965">
    <property type="protein sequence ID" value="WZW99954.1"/>
    <property type="molecule type" value="Genomic_DNA"/>
</dbReference>
<proteinExistence type="predicted"/>
<dbReference type="Proteomes" id="UP001434337">
    <property type="component" value="Chromosome"/>
</dbReference>
<sequence>MPGVRLTRLILAAVLVALVSGCSLLGPWGPPRNAPTLPAEQFPALADREPDVHTSVESLAADGSDVVAIAQVNGRVDLASFWWSSDAGVTWQEGRLSDEAADATQIGESVWGFAAVSVREAGRLWLGLGAKGDDRIAWTSTDGQTWDRQLMTGLDPRRASVGEVVGTPDGFLAVGSLWNEVEQTTAPAVWRSADGITWEAQLLEGEGWLADIAVHDGTMVAVGSHGFDAMTAEGRVREPLLFVSTDAGGTWARQAVPEPAYSGEFVTSLTHVIWTPDGYVAGGQLFSGERGSYRAWTLESADAVSWSPGDVPELTSDQGVVGLAQTESGTFLVATGVQQNTTQIQLFSRSAPGVWELRVTPEVVGERWVNDTLGVGGALLLSVGVSDRIVDEVLWRTDDLAATAWTQFRIPVPEASGARTEPAALLLRDGVLTAWGNVQGATGVWTRGEDGTFGEPRIVRDEPRESFGGIHAGEPGLLMLGSRAGEAQVLFSADGETWEESGPGTFNRVAQYHSSEVSDATWAGDRWIVVGTRSTNGDVRQHALISSSARGASWTPGAGTSVLARGDSFSEDDAATDLEGLENMGRSIGAVATTPSGLLAVGHTTSVDGDRPALWRSDDKATWTLTTLPSEGAAAATAHSVRVEGDRVVVIGYARSTGSTDWAPIVWTSHDGGATFSQGTLGDQGRSGATLLTSSPDHGFVVTVGAWDGGVPTVWRSADGVAWTAEPVTVPNAADGVEAGVQTALIEGDTLHLLMYVTNRLDSVPVIVDVPLA</sequence>
<dbReference type="SUPFAM" id="SSF50939">
    <property type="entry name" value="Sialidases"/>
    <property type="match status" value="3"/>
</dbReference>
<accession>A0ABZ3CAZ0</accession>
<evidence type="ECO:0000313" key="2">
    <source>
        <dbReference type="Proteomes" id="UP001434337"/>
    </source>
</evidence>
<reference evidence="1 2" key="1">
    <citation type="journal article" date="2023" name="Environ Microbiome">
        <title>A coral-associated actinobacterium mitigates coral bleaching under heat stress.</title>
        <authorList>
            <person name="Li J."/>
            <person name="Zou Y."/>
            <person name="Li Q."/>
            <person name="Zhang J."/>
            <person name="Bourne D.G."/>
            <person name="Lyu Y."/>
            <person name="Liu C."/>
            <person name="Zhang S."/>
        </authorList>
    </citation>
    <scope>NUCLEOTIDE SEQUENCE [LARGE SCALE GENOMIC DNA]</scope>
    <source>
        <strain evidence="1 2">SCSIO 13291</strain>
    </source>
</reference>
<name>A0ABZ3CAZ0_9ACTN</name>
<keyword evidence="2" id="KW-1185">Reference proteome</keyword>
<organism evidence="1 2">
    <name type="scientific">Propioniciclava soli</name>
    <dbReference type="NCBI Taxonomy" id="2775081"/>
    <lineage>
        <taxon>Bacteria</taxon>
        <taxon>Bacillati</taxon>
        <taxon>Actinomycetota</taxon>
        <taxon>Actinomycetes</taxon>
        <taxon>Propionibacteriales</taxon>
        <taxon>Propionibacteriaceae</taxon>
        <taxon>Propioniciclava</taxon>
    </lineage>
</organism>
<dbReference type="CDD" id="cd15482">
    <property type="entry name" value="Sialidase_non-viral"/>
    <property type="match status" value="1"/>
</dbReference>
<dbReference type="PROSITE" id="PS51257">
    <property type="entry name" value="PROKAR_LIPOPROTEIN"/>
    <property type="match status" value="1"/>
</dbReference>
<evidence type="ECO:0000313" key="1">
    <source>
        <dbReference type="EMBL" id="WZW99954.1"/>
    </source>
</evidence>
<dbReference type="RefSeq" id="WP_342373405.1">
    <property type="nucleotide sequence ID" value="NZ_CP115965.1"/>
</dbReference>
<protein>
    <submittedName>
        <fullName evidence="1">Sialidase family protein</fullName>
    </submittedName>
</protein>
<dbReference type="InterPro" id="IPR036278">
    <property type="entry name" value="Sialidase_sf"/>
</dbReference>
<gene>
    <name evidence="1" type="ORF">PCC79_07150</name>
</gene>